<protein>
    <submittedName>
        <fullName evidence="1">Uncharacterized protein</fullName>
    </submittedName>
</protein>
<dbReference type="RefSeq" id="WP_220566045.1">
    <property type="nucleotide sequence ID" value="NZ_CP074136.1"/>
</dbReference>
<evidence type="ECO:0000313" key="1">
    <source>
        <dbReference type="EMBL" id="QUX26466.1"/>
    </source>
</evidence>
<gene>
    <name evidence="1" type="ORF">KGD84_32730</name>
</gene>
<proteinExistence type="predicted"/>
<geneLocation type="plasmid" evidence="1 2">
    <name>unnamed4</name>
</geneLocation>
<organism evidence="1 2">
    <name type="scientific">Nocardiopsis changdeensis</name>
    <dbReference type="NCBI Taxonomy" id="2831969"/>
    <lineage>
        <taxon>Bacteria</taxon>
        <taxon>Bacillati</taxon>
        <taxon>Actinomycetota</taxon>
        <taxon>Actinomycetes</taxon>
        <taxon>Streptosporangiales</taxon>
        <taxon>Nocardiopsidaceae</taxon>
        <taxon>Nocardiopsis</taxon>
    </lineage>
</organism>
<evidence type="ECO:0000313" key="2">
    <source>
        <dbReference type="Proteomes" id="UP000676079"/>
    </source>
</evidence>
<dbReference type="EMBL" id="CP074136">
    <property type="protein sequence ID" value="QUX26466.1"/>
    <property type="molecule type" value="Genomic_DNA"/>
</dbReference>
<reference evidence="2" key="1">
    <citation type="submission" date="2021-05" db="EMBL/GenBank/DDBJ databases">
        <title>Direct Submission.</title>
        <authorList>
            <person name="Li K."/>
            <person name="Gao J."/>
        </authorList>
    </citation>
    <scope>NUCLEOTIDE SEQUENCE [LARGE SCALE GENOMIC DNA]</scope>
    <source>
        <strain evidence="2">Mg02</strain>
        <plasmid evidence="2">unnamed4</plasmid>
    </source>
</reference>
<keyword evidence="2" id="KW-1185">Reference proteome</keyword>
<name>A0A975KUX0_9ACTN</name>
<sequence length="173" mass="19488">MTTATSTRVLRWTREADTGSYSDLHDESCMDLRYRVTRYFEAIASGEADRLTVATEMLRREERGYWANFESSPRDIIDAQDSAVIAAHADLVVPVVFNAEADEVAAAFAALTDLDHDVHFPWNTFQGTRAYAREYRRVEDAMTAYRAAYPSAPTTSAEVVHLRRALSVWTITG</sequence>
<dbReference type="Proteomes" id="UP000676079">
    <property type="component" value="Plasmid unnamed4"/>
</dbReference>
<accession>A0A975KUX0</accession>
<keyword evidence="1" id="KW-0614">Plasmid</keyword>